<dbReference type="STRING" id="90262.A0A1X2I8X8"/>
<evidence type="ECO:0000256" key="1">
    <source>
        <dbReference type="SAM" id="MobiDB-lite"/>
    </source>
</evidence>
<evidence type="ECO:0000313" key="4">
    <source>
        <dbReference type="Proteomes" id="UP000193560"/>
    </source>
</evidence>
<dbReference type="GO" id="GO:0070292">
    <property type="term" value="P:N-acylphosphatidylethanolamine metabolic process"/>
    <property type="evidence" value="ECO:0007669"/>
    <property type="project" value="TreeGrafter"/>
</dbReference>
<dbReference type="Gene3D" id="3.60.15.10">
    <property type="entry name" value="Ribonuclease Z/Hydroxyacylglutathione hydrolase-like"/>
    <property type="match status" value="1"/>
</dbReference>
<dbReference type="AlphaFoldDB" id="A0A1X2I8X8"/>
<feature type="region of interest" description="Disordered" evidence="1">
    <location>
        <begin position="390"/>
        <end position="446"/>
    </location>
</feature>
<keyword evidence="4" id="KW-1185">Reference proteome</keyword>
<proteinExistence type="predicted"/>
<dbReference type="GO" id="GO:0070290">
    <property type="term" value="F:N-acylphosphatidylethanolamine-specific phospholipase D activity"/>
    <property type="evidence" value="ECO:0007669"/>
    <property type="project" value="TreeGrafter"/>
</dbReference>
<sequence length="470" mass="53043">MTNKRLSFANFPIPFDHPYILPTLFTTMTASALAYYSLQASHHTDLVEALRRQHMRKRRHLHRAEDRYASLQIEASFVNPFEAWDTPSWKDYAFDWVKRTWYSVTTSSKVDPEVLDKAFPLHRPDFDRIFNSVAPSRLTESWVDVEDHTPPQTTFTWLGQSTCLITLDGLTILTDPIFDDSLVLKKRVRSSPCKLETFQDKVDIVLISHDHVGHLDDHVVKQLGNSVTWYIPLGLRDWFVGCGIENVIELDWWQEVRHKERPEVVVASVPSMHSSGRWSLEKNQSLWCNFVIKTKSESFFFCGASAYDKDLFKAIGKVYAPLTLAALPIGGYNPRTIKKSLHMDPSEALHAHHRLGCPRLTIGINWGTFHSSVDGSPLEPRTVLEETLRKHPLPAPRSSSPSSSSSSSSPPPPPPSASSTLTSEPSSKSNNNKNHHQHHQSNSTTTFTTTCLGETIYLSTISGRESSVVS</sequence>
<dbReference type="GO" id="GO:0070291">
    <property type="term" value="P:N-acylethanolamine metabolic process"/>
    <property type="evidence" value="ECO:0007669"/>
    <property type="project" value="TreeGrafter"/>
</dbReference>
<organism evidence="3 4">
    <name type="scientific">Absidia repens</name>
    <dbReference type="NCBI Taxonomy" id="90262"/>
    <lineage>
        <taxon>Eukaryota</taxon>
        <taxon>Fungi</taxon>
        <taxon>Fungi incertae sedis</taxon>
        <taxon>Mucoromycota</taxon>
        <taxon>Mucoromycotina</taxon>
        <taxon>Mucoromycetes</taxon>
        <taxon>Mucorales</taxon>
        <taxon>Cunninghamellaceae</taxon>
        <taxon>Absidia</taxon>
    </lineage>
</organism>
<feature type="compositionally biased region" description="Low complexity" evidence="1">
    <location>
        <begin position="417"/>
        <end position="432"/>
    </location>
</feature>
<dbReference type="PANTHER" id="PTHR15032">
    <property type="entry name" value="N-ACYL-PHOSPHATIDYLETHANOLAMINE-HYDROLYZING PHOSPHOLIPASE D"/>
    <property type="match status" value="1"/>
</dbReference>
<dbReference type="EMBL" id="MCGE01000020">
    <property type="protein sequence ID" value="ORZ11899.1"/>
    <property type="molecule type" value="Genomic_DNA"/>
</dbReference>
<dbReference type="SUPFAM" id="SSF56281">
    <property type="entry name" value="Metallo-hydrolase/oxidoreductase"/>
    <property type="match status" value="1"/>
</dbReference>
<dbReference type="Pfam" id="PF12706">
    <property type="entry name" value="Lactamase_B_2"/>
    <property type="match status" value="1"/>
</dbReference>
<dbReference type="InterPro" id="IPR036866">
    <property type="entry name" value="RibonucZ/Hydroxyglut_hydro"/>
</dbReference>
<dbReference type="OrthoDB" id="332863at2759"/>
<comment type="caution">
    <text evidence="3">The sequence shown here is derived from an EMBL/GenBank/DDBJ whole genome shotgun (WGS) entry which is preliminary data.</text>
</comment>
<dbReference type="GO" id="GO:0005737">
    <property type="term" value="C:cytoplasm"/>
    <property type="evidence" value="ECO:0007669"/>
    <property type="project" value="TreeGrafter"/>
</dbReference>
<name>A0A1X2I8X8_9FUNG</name>
<gene>
    <name evidence="3" type="ORF">BCR42DRAFT_356671</name>
</gene>
<dbReference type="InterPro" id="IPR001279">
    <property type="entry name" value="Metallo-B-lactamas"/>
</dbReference>
<accession>A0A1X2I8X8</accession>
<evidence type="ECO:0000259" key="2">
    <source>
        <dbReference type="Pfam" id="PF12706"/>
    </source>
</evidence>
<feature type="compositionally biased region" description="Low complexity" evidence="1">
    <location>
        <begin position="396"/>
        <end position="408"/>
    </location>
</feature>
<reference evidence="3 4" key="1">
    <citation type="submission" date="2016-07" db="EMBL/GenBank/DDBJ databases">
        <title>Pervasive Adenine N6-methylation of Active Genes in Fungi.</title>
        <authorList>
            <consortium name="DOE Joint Genome Institute"/>
            <person name="Mondo S.J."/>
            <person name="Dannebaum R.O."/>
            <person name="Kuo R.C."/>
            <person name="Labutti K."/>
            <person name="Haridas S."/>
            <person name="Kuo A."/>
            <person name="Salamov A."/>
            <person name="Ahrendt S.R."/>
            <person name="Lipzen A."/>
            <person name="Sullivan W."/>
            <person name="Andreopoulos W.B."/>
            <person name="Clum A."/>
            <person name="Lindquist E."/>
            <person name="Daum C."/>
            <person name="Ramamoorthy G.K."/>
            <person name="Gryganskyi A."/>
            <person name="Culley D."/>
            <person name="Magnuson J.K."/>
            <person name="James T.Y."/>
            <person name="O'Malley M.A."/>
            <person name="Stajich J.E."/>
            <person name="Spatafora J.W."/>
            <person name="Visel A."/>
            <person name="Grigoriev I.V."/>
        </authorList>
    </citation>
    <scope>NUCLEOTIDE SEQUENCE [LARGE SCALE GENOMIC DNA]</scope>
    <source>
        <strain evidence="3 4">NRRL 1336</strain>
    </source>
</reference>
<dbReference type="PANTHER" id="PTHR15032:SF4">
    <property type="entry name" value="N-ACYL-PHOSPHATIDYLETHANOLAMINE-HYDROLYZING PHOSPHOLIPASE D"/>
    <property type="match status" value="1"/>
</dbReference>
<evidence type="ECO:0000313" key="3">
    <source>
        <dbReference type="EMBL" id="ORZ11899.1"/>
    </source>
</evidence>
<protein>
    <submittedName>
        <fullName evidence="3">Beta-lactamase superfamily domain-domain-containing protein</fullName>
    </submittedName>
</protein>
<feature type="domain" description="Metallo-beta-lactamase" evidence="2">
    <location>
        <begin position="172"/>
        <end position="361"/>
    </location>
</feature>
<dbReference type="Proteomes" id="UP000193560">
    <property type="component" value="Unassembled WGS sequence"/>
</dbReference>